<protein>
    <recommendedName>
        <fullName evidence="6">Methylamine utilisation protein MauE domain-containing protein</fullName>
    </recommendedName>
</protein>
<name>A0ABM9B0H6_9BACT</name>
<evidence type="ECO:0000256" key="1">
    <source>
        <dbReference type="ARBA" id="ARBA00004141"/>
    </source>
</evidence>
<dbReference type="RefSeq" id="WP_238750338.1">
    <property type="nucleotide sequence ID" value="NZ_CAKLPZ010000001.1"/>
</dbReference>
<evidence type="ECO:0000256" key="2">
    <source>
        <dbReference type="ARBA" id="ARBA00022692"/>
    </source>
</evidence>
<comment type="caution">
    <text evidence="7">The sequence shown here is derived from an EMBL/GenBank/DDBJ whole genome shotgun (WGS) entry which is preliminary data.</text>
</comment>
<organism evidence="7 8">
    <name type="scientific">Neolewinella maritima</name>
    <dbReference type="NCBI Taxonomy" id="1383882"/>
    <lineage>
        <taxon>Bacteria</taxon>
        <taxon>Pseudomonadati</taxon>
        <taxon>Bacteroidota</taxon>
        <taxon>Saprospiria</taxon>
        <taxon>Saprospirales</taxon>
        <taxon>Lewinellaceae</taxon>
        <taxon>Neolewinella</taxon>
    </lineage>
</organism>
<accession>A0ABM9B0H6</accession>
<feature type="transmembrane region" description="Helical" evidence="5">
    <location>
        <begin position="6"/>
        <end position="26"/>
    </location>
</feature>
<evidence type="ECO:0000256" key="5">
    <source>
        <dbReference type="SAM" id="Phobius"/>
    </source>
</evidence>
<evidence type="ECO:0000313" key="8">
    <source>
        <dbReference type="Proteomes" id="UP000837803"/>
    </source>
</evidence>
<dbReference type="PANTHER" id="PTHR36974">
    <property type="entry name" value="MEMBRANE PROTEIN-RELATED"/>
    <property type="match status" value="1"/>
</dbReference>
<proteinExistence type="predicted"/>
<feature type="transmembrane region" description="Helical" evidence="5">
    <location>
        <begin position="38"/>
        <end position="56"/>
    </location>
</feature>
<keyword evidence="8" id="KW-1185">Reference proteome</keyword>
<gene>
    <name evidence="7" type="ORF">LEM8419_01436</name>
</gene>
<dbReference type="PANTHER" id="PTHR36974:SF1">
    <property type="entry name" value="DOXX FAMILY MEMBRANE PROTEIN"/>
    <property type="match status" value="1"/>
</dbReference>
<comment type="subcellular location">
    <subcellularLocation>
        <location evidence="1">Membrane</location>
        <topology evidence="1">Multi-pass membrane protein</topology>
    </subcellularLocation>
</comment>
<evidence type="ECO:0000256" key="3">
    <source>
        <dbReference type="ARBA" id="ARBA00022989"/>
    </source>
</evidence>
<feature type="domain" description="Methylamine utilisation protein MauE" evidence="6">
    <location>
        <begin position="3"/>
        <end position="84"/>
    </location>
</feature>
<dbReference type="Pfam" id="PF07291">
    <property type="entry name" value="MauE"/>
    <property type="match status" value="1"/>
</dbReference>
<sequence>MSLLAYGFALILIGAGIYHFVNPQFYHPFMPAWFPKDLANIAGGGAEILIGIAMLVPATRVAGLYAAAGLMLVFLPLHVIDLLRDRPLMGSKLNATIRLIIQVVLIGWLFYSARNYGAGPIR</sequence>
<dbReference type="Proteomes" id="UP000837803">
    <property type="component" value="Unassembled WGS sequence"/>
</dbReference>
<keyword evidence="2 5" id="KW-0812">Transmembrane</keyword>
<feature type="transmembrane region" description="Helical" evidence="5">
    <location>
        <begin position="62"/>
        <end position="83"/>
    </location>
</feature>
<evidence type="ECO:0000256" key="4">
    <source>
        <dbReference type="ARBA" id="ARBA00023136"/>
    </source>
</evidence>
<reference evidence="7" key="1">
    <citation type="submission" date="2021-12" db="EMBL/GenBank/DDBJ databases">
        <authorList>
            <person name="Rodrigo-Torres L."/>
            <person name="Arahal R. D."/>
            <person name="Lucena T."/>
        </authorList>
    </citation>
    <scope>NUCLEOTIDE SEQUENCE</scope>
    <source>
        <strain evidence="7">CECT 8419</strain>
    </source>
</reference>
<evidence type="ECO:0000313" key="7">
    <source>
        <dbReference type="EMBL" id="CAH1000285.1"/>
    </source>
</evidence>
<feature type="transmembrane region" description="Helical" evidence="5">
    <location>
        <begin position="95"/>
        <end position="113"/>
    </location>
</feature>
<keyword evidence="4 5" id="KW-0472">Membrane</keyword>
<evidence type="ECO:0000259" key="6">
    <source>
        <dbReference type="Pfam" id="PF07291"/>
    </source>
</evidence>
<dbReference type="EMBL" id="CAKLPZ010000001">
    <property type="protein sequence ID" value="CAH1000285.1"/>
    <property type="molecule type" value="Genomic_DNA"/>
</dbReference>
<keyword evidence="3 5" id="KW-1133">Transmembrane helix</keyword>
<dbReference type="InterPro" id="IPR009908">
    <property type="entry name" value="Methylamine_util_MauE"/>
</dbReference>